<proteinExistence type="predicted"/>
<dbReference type="PROSITE" id="PS50932">
    <property type="entry name" value="HTH_LACI_2"/>
    <property type="match status" value="1"/>
</dbReference>
<dbReference type="CDD" id="cd06278">
    <property type="entry name" value="PBP1_LacI-like"/>
    <property type="match status" value="1"/>
</dbReference>
<keyword evidence="1" id="KW-0805">Transcription regulation</keyword>
<evidence type="ECO:0000256" key="2">
    <source>
        <dbReference type="ARBA" id="ARBA00023125"/>
    </source>
</evidence>
<dbReference type="SMART" id="SM00354">
    <property type="entry name" value="HTH_LACI"/>
    <property type="match status" value="1"/>
</dbReference>
<dbReference type="GO" id="GO:0003677">
    <property type="term" value="F:DNA binding"/>
    <property type="evidence" value="ECO:0007669"/>
    <property type="project" value="UniProtKB-KW"/>
</dbReference>
<dbReference type="EMBL" id="JAUSVX010000022">
    <property type="protein sequence ID" value="MDQ0474381.1"/>
    <property type="molecule type" value="Genomic_DNA"/>
</dbReference>
<keyword evidence="3" id="KW-0804">Transcription</keyword>
<dbReference type="Proteomes" id="UP001242480">
    <property type="component" value="Unassembled WGS sequence"/>
</dbReference>
<dbReference type="Pfam" id="PF13377">
    <property type="entry name" value="Peripla_BP_3"/>
    <property type="match status" value="1"/>
</dbReference>
<evidence type="ECO:0000256" key="1">
    <source>
        <dbReference type="ARBA" id="ARBA00023015"/>
    </source>
</evidence>
<dbReference type="Gene3D" id="1.10.260.40">
    <property type="entry name" value="lambda repressor-like DNA-binding domains"/>
    <property type="match status" value="1"/>
</dbReference>
<gene>
    <name evidence="5" type="ORF">QO011_007421</name>
</gene>
<dbReference type="InterPro" id="IPR000843">
    <property type="entry name" value="HTH_LacI"/>
</dbReference>
<evidence type="ECO:0000313" key="5">
    <source>
        <dbReference type="EMBL" id="MDQ0474381.1"/>
    </source>
</evidence>
<accession>A0ABU0JJB9</accession>
<evidence type="ECO:0000256" key="3">
    <source>
        <dbReference type="ARBA" id="ARBA00023163"/>
    </source>
</evidence>
<feature type="domain" description="HTH lacI-type" evidence="4">
    <location>
        <begin position="23"/>
        <end position="71"/>
    </location>
</feature>
<reference evidence="5 6" key="1">
    <citation type="submission" date="2023-07" db="EMBL/GenBank/DDBJ databases">
        <title>Genomic Encyclopedia of Type Strains, Phase IV (KMG-IV): sequencing the most valuable type-strain genomes for metagenomic binning, comparative biology and taxonomic classification.</title>
        <authorList>
            <person name="Goeker M."/>
        </authorList>
    </citation>
    <scope>NUCLEOTIDE SEQUENCE [LARGE SCALE GENOMIC DNA]</scope>
    <source>
        <strain evidence="5 6">DSM 19619</strain>
    </source>
</reference>
<evidence type="ECO:0000313" key="6">
    <source>
        <dbReference type="Proteomes" id="UP001242480"/>
    </source>
</evidence>
<dbReference type="PANTHER" id="PTHR30146:SF109">
    <property type="entry name" value="HTH-TYPE TRANSCRIPTIONAL REGULATOR GALS"/>
    <property type="match status" value="1"/>
</dbReference>
<comment type="caution">
    <text evidence="5">The sequence shown here is derived from an EMBL/GenBank/DDBJ whole genome shotgun (WGS) entry which is preliminary data.</text>
</comment>
<dbReference type="SUPFAM" id="SSF47413">
    <property type="entry name" value="lambda repressor-like DNA-binding domains"/>
    <property type="match status" value="1"/>
</dbReference>
<dbReference type="CDD" id="cd01392">
    <property type="entry name" value="HTH_LacI"/>
    <property type="match status" value="1"/>
</dbReference>
<dbReference type="SUPFAM" id="SSF53822">
    <property type="entry name" value="Periplasmic binding protein-like I"/>
    <property type="match status" value="1"/>
</dbReference>
<sequence length="344" mass="36643">MAGDGIEDGASEQRTPLTGRQLAKALGISQSTISRAFSEGATISPTMRAKVLEAARELGYQPNVIARSLTTRRSGIVGILTANLANPFYVSVLAPLTRRLQQMGLQALLFSVPSGQQIDAQLPRLLQYNVDAVVVTTGTISESMARRWAEAGRMVLPFSYTIPDLDLPSVSCDNEAGGRAIAQHLIQLGHRRPAFVGGRPDSATSIARGRGFAAALAEHGVPLFGRLDTGEYTYEGGYAAALELGRTRPDAIFFADDIMALGGMDALRFGLGLKVPQDISVVGFDNIPLAAWPTYALTTFAQPVETMIEAAVRLLTRRDGEAAGRPVLLPGALVQRGSVQARGR</sequence>
<dbReference type="InterPro" id="IPR046335">
    <property type="entry name" value="LacI/GalR-like_sensor"/>
</dbReference>
<keyword evidence="2 5" id="KW-0238">DNA-binding</keyword>
<organism evidence="5 6">
    <name type="scientific">Labrys wisconsinensis</name>
    <dbReference type="NCBI Taxonomy" id="425677"/>
    <lineage>
        <taxon>Bacteria</taxon>
        <taxon>Pseudomonadati</taxon>
        <taxon>Pseudomonadota</taxon>
        <taxon>Alphaproteobacteria</taxon>
        <taxon>Hyphomicrobiales</taxon>
        <taxon>Xanthobacteraceae</taxon>
        <taxon>Labrys</taxon>
    </lineage>
</organism>
<name>A0ABU0JJB9_9HYPH</name>
<dbReference type="PANTHER" id="PTHR30146">
    <property type="entry name" value="LACI-RELATED TRANSCRIPTIONAL REPRESSOR"/>
    <property type="match status" value="1"/>
</dbReference>
<dbReference type="InterPro" id="IPR010982">
    <property type="entry name" value="Lambda_DNA-bd_dom_sf"/>
</dbReference>
<keyword evidence="6" id="KW-1185">Reference proteome</keyword>
<dbReference type="RefSeq" id="WP_307283911.1">
    <property type="nucleotide sequence ID" value="NZ_JAUSVX010000022.1"/>
</dbReference>
<protein>
    <submittedName>
        <fullName evidence="5">DNA-binding LacI/PurR family transcriptional regulator</fullName>
    </submittedName>
</protein>
<dbReference type="Pfam" id="PF00356">
    <property type="entry name" value="LacI"/>
    <property type="match status" value="1"/>
</dbReference>
<dbReference type="Gene3D" id="3.40.50.2300">
    <property type="match status" value="2"/>
</dbReference>
<evidence type="ECO:0000259" key="4">
    <source>
        <dbReference type="PROSITE" id="PS50932"/>
    </source>
</evidence>
<dbReference type="InterPro" id="IPR028082">
    <property type="entry name" value="Peripla_BP_I"/>
</dbReference>